<dbReference type="SUPFAM" id="SSF53590">
    <property type="entry name" value="Nucleoside hydrolase"/>
    <property type="match status" value="1"/>
</dbReference>
<dbReference type="EMBL" id="WMEQ01000016">
    <property type="protein sequence ID" value="MYL35402.1"/>
    <property type="molecule type" value="Genomic_DNA"/>
</dbReference>
<feature type="domain" description="Inosine/uridine-preferring nucleoside hydrolase" evidence="3">
    <location>
        <begin position="7"/>
        <end position="307"/>
    </location>
</feature>
<dbReference type="PANTHER" id="PTHR12304">
    <property type="entry name" value="INOSINE-URIDINE PREFERRING NUCLEOSIDE HYDROLASE"/>
    <property type="match status" value="1"/>
</dbReference>
<dbReference type="GO" id="GO:0006152">
    <property type="term" value="P:purine nucleoside catabolic process"/>
    <property type="evidence" value="ECO:0007669"/>
    <property type="project" value="TreeGrafter"/>
</dbReference>
<name>A0A6I5A516_9BACI</name>
<protein>
    <submittedName>
        <fullName evidence="4">Nucleoside hydrolase</fullName>
    </submittedName>
</protein>
<dbReference type="GO" id="GO:0008477">
    <property type="term" value="F:purine nucleosidase activity"/>
    <property type="evidence" value="ECO:0007669"/>
    <property type="project" value="TreeGrafter"/>
</dbReference>
<dbReference type="GO" id="GO:0005829">
    <property type="term" value="C:cytosol"/>
    <property type="evidence" value="ECO:0007669"/>
    <property type="project" value="TreeGrafter"/>
</dbReference>
<dbReference type="CDD" id="cd00455">
    <property type="entry name" value="nuc_hydro"/>
    <property type="match status" value="1"/>
</dbReference>
<evidence type="ECO:0000256" key="1">
    <source>
        <dbReference type="ARBA" id="ARBA00022801"/>
    </source>
</evidence>
<sequence>MKMKKKVVIFTDTGVDDAFALIYALKHPNLNVLAILAGYGNVSKEKATRNVYYLLKETNNTDIPIISGASKSLAGDSPTFYEEIHGYSGLGEIETEIEKFSVLNFDQFYTILDENKDVTLVNLGRLTSLAMTYITAPDIMNKISDLVIMGGAFLVPGNVTPYAEANFYADPTAASVVINNSSPENVTLVPLNITEKAILTTDVLDTIVQQSVTKLGSLLEELFRPYFKFYQKKNTNLKGAPLHDLTAMIYVSNPSLFKSLFRNVTVVDDSYFASGLTIADFRSNPTLQKNSNNYCRILLQVDEKRLMEEFKRIIIGSV</sequence>
<gene>
    <name evidence="4" type="ORF">GLW05_17625</name>
</gene>
<proteinExistence type="predicted"/>
<dbReference type="PANTHER" id="PTHR12304:SF4">
    <property type="entry name" value="URIDINE NUCLEOSIDASE"/>
    <property type="match status" value="1"/>
</dbReference>
<accession>A0A6I5A516</accession>
<dbReference type="InterPro" id="IPR036452">
    <property type="entry name" value="Ribo_hydro-like"/>
</dbReference>
<evidence type="ECO:0000259" key="3">
    <source>
        <dbReference type="Pfam" id="PF01156"/>
    </source>
</evidence>
<dbReference type="Gene3D" id="3.90.245.10">
    <property type="entry name" value="Ribonucleoside hydrolase-like"/>
    <property type="match status" value="1"/>
</dbReference>
<dbReference type="InterPro" id="IPR023186">
    <property type="entry name" value="IUNH"/>
</dbReference>
<dbReference type="InterPro" id="IPR001910">
    <property type="entry name" value="Inosine/uridine_hydrolase_dom"/>
</dbReference>
<reference evidence="4 5" key="1">
    <citation type="submission" date="2019-11" db="EMBL/GenBank/DDBJ databases">
        <title>Genome sequences of 17 halophilic strains isolated from different environments.</title>
        <authorList>
            <person name="Furrow R.E."/>
        </authorList>
    </citation>
    <scope>NUCLEOTIDE SEQUENCE [LARGE SCALE GENOMIC DNA]</scope>
    <source>
        <strain evidence="4 5">22514_16_FS</strain>
    </source>
</reference>
<keyword evidence="2" id="KW-0326">Glycosidase</keyword>
<dbReference type="Pfam" id="PF01156">
    <property type="entry name" value="IU_nuc_hydro"/>
    <property type="match status" value="1"/>
</dbReference>
<dbReference type="Proteomes" id="UP000468638">
    <property type="component" value="Unassembled WGS sequence"/>
</dbReference>
<dbReference type="AlphaFoldDB" id="A0A6I5A516"/>
<evidence type="ECO:0000313" key="4">
    <source>
        <dbReference type="EMBL" id="MYL35402.1"/>
    </source>
</evidence>
<evidence type="ECO:0000313" key="5">
    <source>
        <dbReference type="Proteomes" id="UP000468638"/>
    </source>
</evidence>
<keyword evidence="1 4" id="KW-0378">Hydrolase</keyword>
<comment type="caution">
    <text evidence="4">The sequence shown here is derived from an EMBL/GenBank/DDBJ whole genome shotgun (WGS) entry which is preliminary data.</text>
</comment>
<organism evidence="4 5">
    <name type="scientific">Pontibacillus yanchengensis</name>
    <dbReference type="NCBI Taxonomy" id="462910"/>
    <lineage>
        <taxon>Bacteria</taxon>
        <taxon>Bacillati</taxon>
        <taxon>Bacillota</taxon>
        <taxon>Bacilli</taxon>
        <taxon>Bacillales</taxon>
        <taxon>Bacillaceae</taxon>
        <taxon>Pontibacillus</taxon>
    </lineage>
</organism>
<evidence type="ECO:0000256" key="2">
    <source>
        <dbReference type="ARBA" id="ARBA00023295"/>
    </source>
</evidence>